<dbReference type="PROSITE" id="PS50089">
    <property type="entry name" value="ZF_RING_2"/>
    <property type="match status" value="1"/>
</dbReference>
<evidence type="ECO:0000256" key="10">
    <source>
        <dbReference type="SAM" id="MobiDB-lite"/>
    </source>
</evidence>
<dbReference type="InterPro" id="IPR044066">
    <property type="entry name" value="TRIAD_supradom"/>
</dbReference>
<evidence type="ECO:0000256" key="7">
    <source>
        <dbReference type="ARBA" id="ARBA00022786"/>
    </source>
</evidence>
<dbReference type="PROSITE" id="PS00518">
    <property type="entry name" value="ZF_RING_1"/>
    <property type="match status" value="1"/>
</dbReference>
<comment type="catalytic activity">
    <reaction evidence="1">
        <text>[E2 ubiquitin-conjugating enzyme]-S-ubiquitinyl-L-cysteine + [acceptor protein]-L-lysine = [E2 ubiquitin-conjugating enzyme]-L-cysteine + [acceptor protein]-N(6)-ubiquitinyl-L-lysine.</text>
        <dbReference type="EC" id="2.3.2.31"/>
    </reaction>
</comment>
<dbReference type="InterPro" id="IPR013083">
    <property type="entry name" value="Znf_RING/FYVE/PHD"/>
</dbReference>
<dbReference type="EMBL" id="JAKNSF020000005">
    <property type="protein sequence ID" value="KAK7738682.1"/>
    <property type="molecule type" value="Genomic_DNA"/>
</dbReference>
<feature type="domain" description="RING-type" evidence="12">
    <location>
        <begin position="57"/>
        <end position="218"/>
    </location>
</feature>
<dbReference type="Pfam" id="PF01485">
    <property type="entry name" value="IBR"/>
    <property type="match status" value="1"/>
</dbReference>
<evidence type="ECO:0000259" key="12">
    <source>
        <dbReference type="PROSITE" id="PS51873"/>
    </source>
</evidence>
<evidence type="ECO:0000256" key="8">
    <source>
        <dbReference type="ARBA" id="ARBA00022833"/>
    </source>
</evidence>
<evidence type="ECO:0000256" key="9">
    <source>
        <dbReference type="PROSITE-ProRule" id="PRU00175"/>
    </source>
</evidence>
<dbReference type="Proteomes" id="UP001430848">
    <property type="component" value="Unassembled WGS sequence"/>
</dbReference>
<proteinExistence type="predicted"/>
<dbReference type="PROSITE" id="PS51873">
    <property type="entry name" value="TRIAD"/>
    <property type="match status" value="1"/>
</dbReference>
<comment type="caution">
    <text evidence="13">The sequence shown here is derived from an EMBL/GenBank/DDBJ whole genome shotgun (WGS) entry which is preliminary data.</text>
</comment>
<dbReference type="InterPro" id="IPR002867">
    <property type="entry name" value="IBR_dom"/>
</dbReference>
<dbReference type="EC" id="2.3.2.31" evidence="2"/>
<dbReference type="PANTHER" id="PTHR11685">
    <property type="entry name" value="RBR FAMILY RING FINGER AND IBR DOMAIN-CONTAINING"/>
    <property type="match status" value="1"/>
</dbReference>
<protein>
    <recommendedName>
        <fullName evidence="2">RBR-type E3 ubiquitin transferase</fullName>
        <ecNumber evidence="2">2.3.2.31</ecNumber>
    </recommendedName>
</protein>
<keyword evidence="7" id="KW-0833">Ubl conjugation pathway</keyword>
<evidence type="ECO:0000259" key="11">
    <source>
        <dbReference type="PROSITE" id="PS50089"/>
    </source>
</evidence>
<feature type="region of interest" description="Disordered" evidence="10">
    <location>
        <begin position="407"/>
        <end position="450"/>
    </location>
</feature>
<evidence type="ECO:0000256" key="1">
    <source>
        <dbReference type="ARBA" id="ARBA00001798"/>
    </source>
</evidence>
<keyword evidence="3" id="KW-0808">Transferase</keyword>
<evidence type="ECO:0000256" key="5">
    <source>
        <dbReference type="ARBA" id="ARBA00022737"/>
    </source>
</evidence>
<evidence type="ECO:0000256" key="2">
    <source>
        <dbReference type="ARBA" id="ARBA00012251"/>
    </source>
</evidence>
<dbReference type="InterPro" id="IPR017907">
    <property type="entry name" value="Znf_RING_CS"/>
</dbReference>
<dbReference type="InterPro" id="IPR031127">
    <property type="entry name" value="E3_UB_ligase_RBR"/>
</dbReference>
<sequence>MPTLRSQKIRKTTTVFVTGSSAEGSPGIEGTVLTKRTLEEDEAKAKWTLHQRPSVDVRVECIICMDDLPSRKTAKLKCGHRMCHSCLKRSFKLSITDPQHMPPKCCTAATIPLKHVDRLFDNEFKRNWNKKFVEYSTRNRIYCPKKGCSEFIRPEDIRQADDGRKFGKCDKCRTKVCVRCNGRWHSGRDCPKDEDTLYEGELQRRMLQEDRDEAYARRLQNWQESEDGPEDDFLGGFGDIHGLGNAASHHMNDNFRPRPRHIVAPEPPRPSPLPPMTLDVAPGFDRTAPGDYVLDVNRARGVRAASLGRLADRFNTDLRQGPAHRPPPLPTAATMPLPAMVSAMSPGHVGVPIRRHTVETGDMYDDDRSRPRSSGMRPVERVAVSGRTARPVFHEEPDDMLTPGVQAVKQHTRDPPKASNLAGLTGSGRGADRVFEWRTHVDPEDDPDAS</sequence>
<evidence type="ECO:0000313" key="14">
    <source>
        <dbReference type="Proteomes" id="UP001430848"/>
    </source>
</evidence>
<dbReference type="SUPFAM" id="SSF57850">
    <property type="entry name" value="RING/U-box"/>
    <property type="match status" value="2"/>
</dbReference>
<evidence type="ECO:0000256" key="3">
    <source>
        <dbReference type="ARBA" id="ARBA00022679"/>
    </source>
</evidence>
<keyword evidence="4" id="KW-0479">Metal-binding</keyword>
<evidence type="ECO:0000256" key="6">
    <source>
        <dbReference type="ARBA" id="ARBA00022771"/>
    </source>
</evidence>
<gene>
    <name evidence="13" type="ORF">SLS63_002019</name>
</gene>
<feature type="domain" description="RING-type" evidence="11">
    <location>
        <begin position="61"/>
        <end position="105"/>
    </location>
</feature>
<keyword evidence="14" id="KW-1185">Reference proteome</keyword>
<feature type="compositionally biased region" description="Basic and acidic residues" evidence="10">
    <location>
        <begin position="430"/>
        <end position="442"/>
    </location>
</feature>
<evidence type="ECO:0000256" key="4">
    <source>
        <dbReference type="ARBA" id="ARBA00022723"/>
    </source>
</evidence>
<dbReference type="Gene3D" id="3.30.40.10">
    <property type="entry name" value="Zinc/RING finger domain, C3HC4 (zinc finger)"/>
    <property type="match status" value="1"/>
</dbReference>
<evidence type="ECO:0000313" key="13">
    <source>
        <dbReference type="EMBL" id="KAK7738682.1"/>
    </source>
</evidence>
<reference evidence="13 14" key="1">
    <citation type="submission" date="2024-02" db="EMBL/GenBank/DDBJ databases">
        <title>De novo assembly and annotation of 12 fungi associated with fruit tree decline syndrome in Ontario, Canada.</title>
        <authorList>
            <person name="Sulman M."/>
            <person name="Ellouze W."/>
            <person name="Ilyukhin E."/>
        </authorList>
    </citation>
    <scope>NUCLEOTIDE SEQUENCE [LARGE SCALE GENOMIC DNA]</scope>
    <source>
        <strain evidence="13 14">M169</strain>
    </source>
</reference>
<name>A0ABR1PJZ6_DIAER</name>
<accession>A0ABR1PJZ6</accession>
<organism evidence="13 14">
    <name type="scientific">Diaporthe eres</name>
    <name type="common">Phomopsis oblonga</name>
    <dbReference type="NCBI Taxonomy" id="83184"/>
    <lineage>
        <taxon>Eukaryota</taxon>
        <taxon>Fungi</taxon>
        <taxon>Dikarya</taxon>
        <taxon>Ascomycota</taxon>
        <taxon>Pezizomycotina</taxon>
        <taxon>Sordariomycetes</taxon>
        <taxon>Sordariomycetidae</taxon>
        <taxon>Diaporthales</taxon>
        <taxon>Diaporthaceae</taxon>
        <taxon>Diaporthe</taxon>
        <taxon>Diaporthe eres species complex</taxon>
    </lineage>
</organism>
<keyword evidence="8" id="KW-0862">Zinc</keyword>
<keyword evidence="6 9" id="KW-0863">Zinc-finger</keyword>
<dbReference type="SMART" id="SM00647">
    <property type="entry name" value="IBR"/>
    <property type="match status" value="1"/>
</dbReference>
<keyword evidence="5" id="KW-0677">Repeat</keyword>
<dbReference type="InterPro" id="IPR001841">
    <property type="entry name" value="Znf_RING"/>
</dbReference>
<feature type="region of interest" description="Disordered" evidence="10">
    <location>
        <begin position="361"/>
        <end position="380"/>
    </location>
</feature>